<evidence type="ECO:0000256" key="1">
    <source>
        <dbReference type="SAM" id="Phobius"/>
    </source>
</evidence>
<keyword evidence="4" id="KW-1185">Reference proteome</keyword>
<feature type="transmembrane region" description="Helical" evidence="1">
    <location>
        <begin position="70"/>
        <end position="92"/>
    </location>
</feature>
<feature type="transmembrane region" description="Helical" evidence="1">
    <location>
        <begin position="346"/>
        <end position="367"/>
    </location>
</feature>
<dbReference type="EMBL" id="JAKLWS010000002">
    <property type="protein sequence ID" value="MCG2587490.1"/>
    <property type="molecule type" value="Genomic_DNA"/>
</dbReference>
<comment type="caution">
    <text evidence="3">The sequence shown here is derived from an EMBL/GenBank/DDBJ whole genome shotgun (WGS) entry which is preliminary data.</text>
</comment>
<organism evidence="3 4">
    <name type="scientific">Rhodohalobacter sulfatireducens</name>
    <dbReference type="NCBI Taxonomy" id="2911366"/>
    <lineage>
        <taxon>Bacteria</taxon>
        <taxon>Pseudomonadati</taxon>
        <taxon>Balneolota</taxon>
        <taxon>Balneolia</taxon>
        <taxon>Balneolales</taxon>
        <taxon>Balneolaceae</taxon>
        <taxon>Rhodohalobacter</taxon>
    </lineage>
</organism>
<feature type="transmembrane region" description="Helical" evidence="1">
    <location>
        <begin position="20"/>
        <end position="40"/>
    </location>
</feature>
<reference evidence="3" key="1">
    <citation type="submission" date="2022-01" db="EMBL/GenBank/DDBJ databases">
        <authorList>
            <person name="Wang Y."/>
        </authorList>
    </citation>
    <scope>NUCLEOTIDE SEQUENCE</scope>
    <source>
        <strain evidence="3">WB101</strain>
    </source>
</reference>
<proteinExistence type="predicted"/>
<feature type="transmembrane region" description="Helical" evidence="1">
    <location>
        <begin position="269"/>
        <end position="290"/>
    </location>
</feature>
<keyword evidence="1" id="KW-1133">Transmembrane helix</keyword>
<feature type="transmembrane region" description="Helical" evidence="1">
    <location>
        <begin position="104"/>
        <end position="122"/>
    </location>
</feature>
<sequence length="375" mass="42903">MAKIDKSLLDDYGRLLSLDFYRGLTMFLLIAEGAALWYAINVSYFEGSIISVIGQQFHHHPWNGLRFWDLVQPFFMFIVGVAMPISLGKRWARGDSWNKTFKHVLFRSFMLLLLGVMIQSTYAGRISFHFWNVLAQLSFTYLVAFLIMRKSWKFQISFSIGLILLTELLYRFFWVDGFTQPFTPDKNFGAWMDLILMGQLSGGHWVAINALPTAAHTIWGVIAGQLLITNKFEVSEKLKKLLLFGVGLTLLGYLMDPFVTPIIKRISTSSFTIVSGGWCLLALAGSFYLFDVKKKYISTGRFFAIVGMNPLFIYLFSEFGAVDWLYDFVDVFTSDILGIVSIPGAWINVITASIVLGLMWYITYFLYKRKIFISI</sequence>
<keyword evidence="1" id="KW-0812">Transmembrane</keyword>
<dbReference type="Pfam" id="PF16401">
    <property type="entry name" value="DUF5009"/>
    <property type="match status" value="1"/>
</dbReference>
<keyword evidence="1" id="KW-0472">Membrane</keyword>
<dbReference type="PANTHER" id="PTHR31061:SF24">
    <property type="entry name" value="LD22376P"/>
    <property type="match status" value="1"/>
</dbReference>
<evidence type="ECO:0000259" key="2">
    <source>
        <dbReference type="Pfam" id="PF16401"/>
    </source>
</evidence>
<evidence type="ECO:0000313" key="4">
    <source>
        <dbReference type="Proteomes" id="UP001165366"/>
    </source>
</evidence>
<feature type="transmembrane region" description="Helical" evidence="1">
    <location>
        <begin position="154"/>
        <end position="174"/>
    </location>
</feature>
<dbReference type="PANTHER" id="PTHR31061">
    <property type="entry name" value="LD22376P"/>
    <property type="match status" value="1"/>
</dbReference>
<name>A0ABS9K9G8_9BACT</name>
<feature type="transmembrane region" description="Helical" evidence="1">
    <location>
        <begin position="206"/>
        <end position="229"/>
    </location>
</feature>
<dbReference type="RefSeq" id="WP_237852334.1">
    <property type="nucleotide sequence ID" value="NZ_JAKLWS010000002.1"/>
</dbReference>
<feature type="transmembrane region" description="Helical" evidence="1">
    <location>
        <begin position="302"/>
        <end position="326"/>
    </location>
</feature>
<evidence type="ECO:0000313" key="3">
    <source>
        <dbReference type="EMBL" id="MCG2587490.1"/>
    </source>
</evidence>
<feature type="domain" description="DUF5009" evidence="2">
    <location>
        <begin position="17"/>
        <end position="154"/>
    </location>
</feature>
<accession>A0ABS9K9G8</accession>
<dbReference type="Proteomes" id="UP001165366">
    <property type="component" value="Unassembled WGS sequence"/>
</dbReference>
<protein>
    <submittedName>
        <fullName evidence="3">DUF5009 domain-containing protein</fullName>
    </submittedName>
</protein>
<dbReference type="InterPro" id="IPR032176">
    <property type="entry name" value="DUF5009"/>
</dbReference>
<feature type="transmembrane region" description="Helical" evidence="1">
    <location>
        <begin position="241"/>
        <end position="263"/>
    </location>
</feature>
<feature type="transmembrane region" description="Helical" evidence="1">
    <location>
        <begin position="128"/>
        <end position="147"/>
    </location>
</feature>
<reference evidence="3" key="2">
    <citation type="submission" date="2024-05" db="EMBL/GenBank/DDBJ databases">
        <title>Rhodohalobacter halophilus gen. nov., sp. nov., a moderately halophilic member of the family Balneolaceae.</title>
        <authorList>
            <person name="Xia J."/>
        </authorList>
    </citation>
    <scope>NUCLEOTIDE SEQUENCE</scope>
    <source>
        <strain evidence="3">WB101</strain>
    </source>
</reference>
<gene>
    <name evidence="3" type="ORF">L6773_02850</name>
</gene>